<accession>A0AAV9S1R3</accession>
<keyword evidence="7" id="KW-1185">Reference proteome</keyword>
<feature type="transmembrane region" description="Helical" evidence="4">
    <location>
        <begin position="540"/>
        <end position="560"/>
    </location>
</feature>
<feature type="domain" description="PSI" evidence="5">
    <location>
        <begin position="76"/>
        <end position="125"/>
    </location>
</feature>
<dbReference type="PANTHER" id="PTHR22625">
    <property type="entry name" value="PLEXIN"/>
    <property type="match status" value="1"/>
</dbReference>
<dbReference type="EMBL" id="JAHHUM010000998">
    <property type="protein sequence ID" value="KAK5615151.1"/>
    <property type="molecule type" value="Genomic_DNA"/>
</dbReference>
<name>A0AAV9S1R3_9TELE</name>
<dbReference type="GO" id="GO:0005886">
    <property type="term" value="C:plasma membrane"/>
    <property type="evidence" value="ECO:0007669"/>
    <property type="project" value="TreeGrafter"/>
</dbReference>
<organism evidence="6 7">
    <name type="scientific">Crenichthys baileyi</name>
    <name type="common">White River springfish</name>
    <dbReference type="NCBI Taxonomy" id="28760"/>
    <lineage>
        <taxon>Eukaryota</taxon>
        <taxon>Metazoa</taxon>
        <taxon>Chordata</taxon>
        <taxon>Craniata</taxon>
        <taxon>Vertebrata</taxon>
        <taxon>Euteleostomi</taxon>
        <taxon>Actinopterygii</taxon>
        <taxon>Neopterygii</taxon>
        <taxon>Teleostei</taxon>
        <taxon>Neoteleostei</taxon>
        <taxon>Acanthomorphata</taxon>
        <taxon>Ovalentaria</taxon>
        <taxon>Atherinomorphae</taxon>
        <taxon>Cyprinodontiformes</taxon>
        <taxon>Goodeidae</taxon>
        <taxon>Crenichthys</taxon>
    </lineage>
</organism>
<dbReference type="Pfam" id="PF20170">
    <property type="entry name" value="Plexin_RBD"/>
    <property type="match status" value="1"/>
</dbReference>
<dbReference type="SMART" id="SM00423">
    <property type="entry name" value="PSI"/>
    <property type="match status" value="1"/>
</dbReference>
<dbReference type="InterPro" id="IPR008936">
    <property type="entry name" value="Rho_GTPase_activation_prot"/>
</dbReference>
<dbReference type="InterPro" id="IPR013783">
    <property type="entry name" value="Ig-like_fold"/>
</dbReference>
<dbReference type="Gene3D" id="1.10.506.10">
    <property type="entry name" value="GTPase Activation - p120gap, domain 1"/>
    <property type="match status" value="1"/>
</dbReference>
<evidence type="ECO:0000313" key="7">
    <source>
        <dbReference type="Proteomes" id="UP001311232"/>
    </source>
</evidence>
<dbReference type="InterPro" id="IPR046800">
    <property type="entry name" value="Plexin_RBD"/>
</dbReference>
<dbReference type="GO" id="GO:0008360">
    <property type="term" value="P:regulation of cell shape"/>
    <property type="evidence" value="ECO:0007669"/>
    <property type="project" value="TreeGrafter"/>
</dbReference>
<dbReference type="GO" id="GO:0002116">
    <property type="term" value="C:semaphorin receptor complex"/>
    <property type="evidence" value="ECO:0007669"/>
    <property type="project" value="TreeGrafter"/>
</dbReference>
<dbReference type="Gene3D" id="2.60.40.10">
    <property type="entry name" value="Immunoglobulins"/>
    <property type="match status" value="2"/>
</dbReference>
<dbReference type="CDD" id="cd00102">
    <property type="entry name" value="IPT"/>
    <property type="match status" value="1"/>
</dbReference>
<dbReference type="FunFam" id="3.10.20.90:FF:000429">
    <property type="entry name" value="Plexin C1"/>
    <property type="match status" value="1"/>
</dbReference>
<dbReference type="SUPFAM" id="SSF103575">
    <property type="entry name" value="Plexin repeat"/>
    <property type="match status" value="1"/>
</dbReference>
<dbReference type="SUPFAM" id="SSF48350">
    <property type="entry name" value="GTPase activation domain, GAP"/>
    <property type="match status" value="1"/>
</dbReference>
<evidence type="ECO:0000259" key="5">
    <source>
        <dbReference type="SMART" id="SM00423"/>
    </source>
</evidence>
<dbReference type="Pfam" id="PF01833">
    <property type="entry name" value="TIG"/>
    <property type="match status" value="1"/>
</dbReference>
<dbReference type="InterPro" id="IPR016201">
    <property type="entry name" value="PSI"/>
</dbReference>
<dbReference type="GO" id="GO:0017154">
    <property type="term" value="F:semaphorin receptor activity"/>
    <property type="evidence" value="ECO:0007669"/>
    <property type="project" value="InterPro"/>
</dbReference>
<dbReference type="Pfam" id="PF01437">
    <property type="entry name" value="PSI"/>
    <property type="match status" value="1"/>
</dbReference>
<dbReference type="InterPro" id="IPR031148">
    <property type="entry name" value="Plexin"/>
</dbReference>
<sequence length="1163" mass="131985">MERLSEPLMEMKDTDFWPPQSSQLAVDRNYKPTCPKILYRTSGDNRVFPYLYLDPVDQKHVYVPFKNQIKRLPVSKCSTYQHVKDCLSAQDPFCVWCVSKTSCTFKGDCKDAEWLSIPDESKQKTVSHRVVKDSTGEIKLVIQTHVTMEQKVPTNFTCQFSASSGQLCGKHGKKPHYPQCTCILNSIFPADDVIVTIKMRLGNTFLTEQIKMINCSNVHGQPGFHLCQRCIRAGCGWRQNSCSWASDPVQNDSVCANIGQFGMNFSKPEISSITPSVVSFYGRNHAVLSGHNLRDVTRVRIQADMDCDPKESPVWNNIGTSLTFHIPDTQTKGIVKVCALLTDGSCHGNFAIMYQSSPNCTDIVPSSSWRSGKRKVTLTGTHLDLVDSVTHINAPQEVILPRNSSSQNLTYETPAAKNTDFSSSVVFLKVANQTLKCHTEIAYYPDPEFTSFTAVREGEDIRIFVQKKVDNLEMKTAELKVAGIQKEKEYPCIIKSKESSNKTETFICEIEGLHNADFEEVKVSYGGTSVTLNKSSSPSLLILLVILLIPIIIIAVLVFYRRQQKQLTVKMNRLMEDLELDIRNDIRQGFIDLQTEKADLMENVGAIPFLDYKHFASRIFFPESELLIKLCIKDIGQDTKNVQLDERCQTFSKLIQDQLFLTTMVHTLEEQKSFTIKDKCSLASLITVALHSNLSYLTEVMEVLLKDLMQRNSNTQPKLLLRRTESTVEKLLTNWVSVCLYGFLRESVGQHLYLLVSALTQQISKGPVDCVTEKALYTLSEEWLLWQAQDFSPLKLKVLFAVGSDGEVSEPLEVDALNCDTVEQLKEKILNTFKTKFGFPYNTLIRDVSIEYEKDGSFLPLEEVGAGSEVIGEVTKLNTLRHYKVNDGATIKVLSKKTHPPLCPQASVKDDEDFSGKYFHLIDPDVVEDHGKNPERKKLKLKEVYLTKLLSTKVAVHSYVENVFRSIWGMSHSKAPLAIKYFFDFLDAQAENMKITDPDVRHIWKTNSLPLRFWINILKNPQFVFDMEKTPHLDGCLSVIAQAFMDSFSLSETQLGKHAPTNKLLYAKDIPMFKQEVKAYYKQIREQSAVTDAEFKEFLQGESKKHEDDFNEAAALVELYKYVQRYFSEINEKLTSNGAPVELTEQLQHVKDLFDGLKSCSWN</sequence>
<evidence type="ECO:0000256" key="4">
    <source>
        <dbReference type="SAM" id="Phobius"/>
    </source>
</evidence>
<dbReference type="Gene3D" id="3.30.1680.10">
    <property type="entry name" value="ligand-binding face of the semaphorins, domain 2"/>
    <property type="match status" value="1"/>
</dbReference>
<comment type="subcellular location">
    <subcellularLocation>
        <location evidence="1">Membrane</location>
    </subcellularLocation>
</comment>
<dbReference type="PANTHER" id="PTHR22625:SF4">
    <property type="entry name" value="PLEXIN-C1"/>
    <property type="match status" value="1"/>
</dbReference>
<dbReference type="InterPro" id="IPR002909">
    <property type="entry name" value="IPT_dom"/>
</dbReference>
<dbReference type="GO" id="GO:0007162">
    <property type="term" value="P:negative regulation of cell adhesion"/>
    <property type="evidence" value="ECO:0007669"/>
    <property type="project" value="TreeGrafter"/>
</dbReference>
<dbReference type="CDD" id="cd00603">
    <property type="entry name" value="IPT_PCSR"/>
    <property type="match status" value="1"/>
</dbReference>
<keyword evidence="2 4" id="KW-0472">Membrane</keyword>
<proteinExistence type="predicted"/>
<evidence type="ECO:0000256" key="2">
    <source>
        <dbReference type="ARBA" id="ARBA00023136"/>
    </source>
</evidence>
<evidence type="ECO:0000256" key="3">
    <source>
        <dbReference type="ARBA" id="ARBA00023180"/>
    </source>
</evidence>
<dbReference type="InterPro" id="IPR013548">
    <property type="entry name" value="Plexin_cytoplasmic_RasGAP_dom"/>
</dbReference>
<keyword evidence="4" id="KW-1133">Transmembrane helix</keyword>
<dbReference type="Pfam" id="PF08337">
    <property type="entry name" value="Plexin_cytopl"/>
    <property type="match status" value="1"/>
</dbReference>
<dbReference type="Gene3D" id="3.10.20.90">
    <property type="entry name" value="Phosphatidylinositol 3-kinase Catalytic Subunit, Chain A, domain 1"/>
    <property type="match status" value="1"/>
</dbReference>
<dbReference type="Proteomes" id="UP001311232">
    <property type="component" value="Unassembled WGS sequence"/>
</dbReference>
<evidence type="ECO:0000313" key="6">
    <source>
        <dbReference type="EMBL" id="KAK5615151.1"/>
    </source>
</evidence>
<protein>
    <recommendedName>
        <fullName evidence="5">PSI domain-containing protein</fullName>
    </recommendedName>
</protein>
<keyword evidence="3" id="KW-0325">Glycoprotein</keyword>
<keyword evidence="4" id="KW-0812">Transmembrane</keyword>
<dbReference type="GO" id="GO:0030334">
    <property type="term" value="P:regulation of cell migration"/>
    <property type="evidence" value="ECO:0007669"/>
    <property type="project" value="TreeGrafter"/>
</dbReference>
<gene>
    <name evidence="6" type="ORF">CRENBAI_005106</name>
</gene>
<dbReference type="AlphaFoldDB" id="A0AAV9S1R3"/>
<dbReference type="InterPro" id="IPR002165">
    <property type="entry name" value="Plexin_repeat"/>
</dbReference>
<reference evidence="6 7" key="1">
    <citation type="submission" date="2021-06" db="EMBL/GenBank/DDBJ databases">
        <authorList>
            <person name="Palmer J.M."/>
        </authorList>
    </citation>
    <scope>NUCLEOTIDE SEQUENCE [LARGE SCALE GENOMIC DNA]</scope>
    <source>
        <strain evidence="6 7">MEX-2019</strain>
        <tissue evidence="6">Muscle</tissue>
    </source>
</reference>
<dbReference type="GO" id="GO:0050772">
    <property type="term" value="P:positive regulation of axonogenesis"/>
    <property type="evidence" value="ECO:0007669"/>
    <property type="project" value="TreeGrafter"/>
</dbReference>
<evidence type="ECO:0000256" key="1">
    <source>
        <dbReference type="ARBA" id="ARBA00004370"/>
    </source>
</evidence>
<comment type="caution">
    <text evidence="6">The sequence shown here is derived from an EMBL/GenBank/DDBJ whole genome shotgun (WGS) entry which is preliminary data.</text>
</comment>